<feature type="transmembrane region" description="Helical" evidence="1">
    <location>
        <begin position="170"/>
        <end position="189"/>
    </location>
</feature>
<feature type="transmembrane region" description="Helical" evidence="1">
    <location>
        <begin position="34"/>
        <end position="51"/>
    </location>
</feature>
<proteinExistence type="predicted"/>
<dbReference type="EMBL" id="PGXC01000005">
    <property type="protein sequence ID" value="PKK90383.1"/>
    <property type="molecule type" value="Genomic_DNA"/>
</dbReference>
<evidence type="ECO:0000259" key="2">
    <source>
        <dbReference type="Pfam" id="PF01478"/>
    </source>
</evidence>
<reference evidence="3 4" key="1">
    <citation type="journal article" date="2017" name="ISME J.">
        <title>Potential for microbial H2 and metal transformations associated with novel bacteria and archaea in deep terrestrial subsurface sediments.</title>
        <authorList>
            <person name="Hernsdorf A.W."/>
            <person name="Amano Y."/>
            <person name="Miyakawa K."/>
            <person name="Ise K."/>
            <person name="Suzuki Y."/>
            <person name="Anantharaman K."/>
            <person name="Probst A."/>
            <person name="Burstein D."/>
            <person name="Thomas B.C."/>
            <person name="Banfield J.F."/>
        </authorList>
    </citation>
    <scope>NUCLEOTIDE SEQUENCE [LARGE SCALE GENOMIC DNA]</scope>
    <source>
        <strain evidence="3">HGW-Wallbacteria-1</strain>
    </source>
</reference>
<dbReference type="Gene3D" id="1.20.120.1220">
    <property type="match status" value="1"/>
</dbReference>
<dbReference type="InterPro" id="IPR000045">
    <property type="entry name" value="Prepilin_IV_endopep_pep"/>
</dbReference>
<keyword evidence="1" id="KW-0812">Transmembrane</keyword>
<evidence type="ECO:0000313" key="4">
    <source>
        <dbReference type="Proteomes" id="UP000233256"/>
    </source>
</evidence>
<gene>
    <name evidence="3" type="ORF">CVV64_08445</name>
</gene>
<keyword evidence="1" id="KW-1133">Transmembrane helix</keyword>
<evidence type="ECO:0000313" key="3">
    <source>
        <dbReference type="EMBL" id="PKK90383.1"/>
    </source>
</evidence>
<dbReference type="Pfam" id="PF01478">
    <property type="entry name" value="Peptidase_A24"/>
    <property type="match status" value="1"/>
</dbReference>
<feature type="domain" description="Prepilin type IV endopeptidase peptidase" evidence="2">
    <location>
        <begin position="11"/>
        <end position="130"/>
    </location>
</feature>
<dbReference type="GO" id="GO:0016020">
    <property type="term" value="C:membrane"/>
    <property type="evidence" value="ECO:0007669"/>
    <property type="project" value="InterPro"/>
</dbReference>
<comment type="caution">
    <text evidence="3">The sequence shown here is derived from an EMBL/GenBank/DDBJ whole genome shotgun (WGS) entry which is preliminary data.</text>
</comment>
<dbReference type="AlphaFoldDB" id="A0A2N1PPW4"/>
<feature type="transmembrane region" description="Helical" evidence="1">
    <location>
        <begin position="5"/>
        <end position="22"/>
    </location>
</feature>
<feature type="transmembrane region" description="Helical" evidence="1">
    <location>
        <begin position="72"/>
        <end position="94"/>
    </location>
</feature>
<feature type="transmembrane region" description="Helical" evidence="1">
    <location>
        <begin position="114"/>
        <end position="135"/>
    </location>
</feature>
<protein>
    <recommendedName>
        <fullName evidence="2">Prepilin type IV endopeptidase peptidase domain-containing protein</fullName>
    </recommendedName>
</protein>
<sequence>MIHPSFPVAGILLFILMTGALITDLRTHKIYNKWTFPFMLIGLILNIFYPSRPQILDFPFDPQSIPGALQGFLFSMEGAALGLFLMYLPFHFNVFGGGDVKLLMAAGSLLGPDFAFWNFLFLLAFGALLSLYLMLRRGIFSERMQNAWQELYYKNFGARTLEQTPDKGKALYGIAIFMGAAAAWIKLNWTPLTAFLKSFSG</sequence>
<evidence type="ECO:0000256" key="1">
    <source>
        <dbReference type="SAM" id="Phobius"/>
    </source>
</evidence>
<keyword evidence="1" id="KW-0472">Membrane</keyword>
<dbReference type="GO" id="GO:0004190">
    <property type="term" value="F:aspartic-type endopeptidase activity"/>
    <property type="evidence" value="ECO:0007669"/>
    <property type="project" value="InterPro"/>
</dbReference>
<dbReference type="Proteomes" id="UP000233256">
    <property type="component" value="Unassembled WGS sequence"/>
</dbReference>
<organism evidence="3 4">
    <name type="scientific">Candidatus Wallbacteria bacterium HGW-Wallbacteria-1</name>
    <dbReference type="NCBI Taxonomy" id="2013854"/>
    <lineage>
        <taxon>Bacteria</taxon>
        <taxon>Candidatus Walliibacteriota</taxon>
    </lineage>
</organism>
<name>A0A2N1PPW4_9BACT</name>
<accession>A0A2N1PPW4</accession>